<protein>
    <submittedName>
        <fullName evidence="1">Uncharacterized protein</fullName>
    </submittedName>
</protein>
<organism evidence="1 2">
    <name type="scientific">Syncephalastrum racemosum</name>
    <name type="common">Filamentous fungus</name>
    <dbReference type="NCBI Taxonomy" id="13706"/>
    <lineage>
        <taxon>Eukaryota</taxon>
        <taxon>Fungi</taxon>
        <taxon>Fungi incertae sedis</taxon>
        <taxon>Mucoromycota</taxon>
        <taxon>Mucoromycotina</taxon>
        <taxon>Mucoromycetes</taxon>
        <taxon>Mucorales</taxon>
        <taxon>Syncephalastraceae</taxon>
        <taxon>Syncephalastrum</taxon>
    </lineage>
</organism>
<dbReference type="GO" id="GO:0008270">
    <property type="term" value="F:zinc ion binding"/>
    <property type="evidence" value="ECO:0007669"/>
    <property type="project" value="UniProtKB-KW"/>
</dbReference>
<evidence type="ECO:0000313" key="2">
    <source>
        <dbReference type="Proteomes" id="UP000242180"/>
    </source>
</evidence>
<sequence length="68" mass="7800">RMAESQQWTRCPRCQEMVERREGCNTITCKCQTEFCYVCGSISKNHGCSRKCNTLSPKELAAVRACMF</sequence>
<name>A0A1X2HUD1_SYNRA</name>
<evidence type="ECO:0000313" key="1">
    <source>
        <dbReference type="EMBL" id="ORZ02708.1"/>
    </source>
</evidence>
<dbReference type="Proteomes" id="UP000242180">
    <property type="component" value="Unassembled WGS sequence"/>
</dbReference>
<dbReference type="AlphaFoldDB" id="A0A1X2HUD1"/>
<dbReference type="GO" id="GO:0016567">
    <property type="term" value="P:protein ubiquitination"/>
    <property type="evidence" value="ECO:0007669"/>
    <property type="project" value="InterPro"/>
</dbReference>
<reference evidence="1 2" key="1">
    <citation type="submission" date="2016-07" db="EMBL/GenBank/DDBJ databases">
        <title>Pervasive Adenine N6-methylation of Active Genes in Fungi.</title>
        <authorList>
            <consortium name="DOE Joint Genome Institute"/>
            <person name="Mondo S.J."/>
            <person name="Dannebaum R.O."/>
            <person name="Kuo R.C."/>
            <person name="Labutti K."/>
            <person name="Haridas S."/>
            <person name="Kuo A."/>
            <person name="Salamov A."/>
            <person name="Ahrendt S.R."/>
            <person name="Lipzen A."/>
            <person name="Sullivan W."/>
            <person name="Andreopoulos W.B."/>
            <person name="Clum A."/>
            <person name="Lindquist E."/>
            <person name="Daum C."/>
            <person name="Ramamoorthy G.K."/>
            <person name="Gryganskyi A."/>
            <person name="Culley D."/>
            <person name="Magnuson J.K."/>
            <person name="James T.Y."/>
            <person name="O'Malley M.A."/>
            <person name="Stajich J.E."/>
            <person name="Spatafora J.W."/>
            <person name="Visel A."/>
            <person name="Grigoriev I.V."/>
        </authorList>
    </citation>
    <scope>NUCLEOTIDE SEQUENCE [LARGE SCALE GENOMIC DNA]</scope>
    <source>
        <strain evidence="1 2">NRRL 2496</strain>
    </source>
</reference>
<dbReference type="GO" id="GO:0004842">
    <property type="term" value="F:ubiquitin-protein transferase activity"/>
    <property type="evidence" value="ECO:0007669"/>
    <property type="project" value="InterPro"/>
</dbReference>
<dbReference type="STRING" id="13706.A0A1X2HUD1"/>
<dbReference type="EMBL" id="MCGN01000001">
    <property type="protein sequence ID" value="ORZ02708.1"/>
    <property type="molecule type" value="Genomic_DNA"/>
</dbReference>
<dbReference type="OrthoDB" id="1431934at2759"/>
<keyword evidence="2" id="KW-1185">Reference proteome</keyword>
<comment type="caution">
    <text evidence="1">The sequence shown here is derived from an EMBL/GenBank/DDBJ whole genome shotgun (WGS) entry which is preliminary data.</text>
</comment>
<accession>A0A1X2HUD1</accession>
<dbReference type="InterPro" id="IPR031127">
    <property type="entry name" value="E3_UB_ligase_RBR"/>
</dbReference>
<proteinExistence type="predicted"/>
<dbReference type="InParanoid" id="A0A1X2HUD1"/>
<feature type="non-terminal residue" evidence="1">
    <location>
        <position position="68"/>
    </location>
</feature>
<feature type="non-terminal residue" evidence="1">
    <location>
        <position position="1"/>
    </location>
</feature>
<dbReference type="PANTHER" id="PTHR11685">
    <property type="entry name" value="RBR FAMILY RING FINGER AND IBR DOMAIN-CONTAINING"/>
    <property type="match status" value="1"/>
</dbReference>
<dbReference type="Pfam" id="PF26200">
    <property type="entry name" value="Rcat_RNF216"/>
    <property type="match status" value="1"/>
</dbReference>
<gene>
    <name evidence="1" type="ORF">BCR43DRAFT_415153</name>
</gene>
<dbReference type="OMA" id="ERREGCN"/>
<dbReference type="SUPFAM" id="SSF57850">
    <property type="entry name" value="RING/U-box"/>
    <property type="match status" value="1"/>
</dbReference>
<dbReference type="Gene3D" id="1.20.120.1750">
    <property type="match status" value="1"/>
</dbReference>